<dbReference type="EMBL" id="LR822030">
    <property type="protein sequence ID" value="CAD0156305.1"/>
    <property type="molecule type" value="Genomic_DNA"/>
</dbReference>
<dbReference type="Proteomes" id="UP000509120">
    <property type="component" value="Chromosome"/>
</dbReference>
<gene>
    <name evidence="1" type="ORF">STHERMO_1395</name>
</gene>
<name>A0AAU9H989_STRTR</name>
<protein>
    <submittedName>
        <fullName evidence="1">Uncharacterized protein</fullName>
    </submittedName>
</protein>
<dbReference type="AlphaFoldDB" id="A0AAU9H989"/>
<organism evidence="1 2">
    <name type="scientific">Streptococcus thermophilus</name>
    <dbReference type="NCBI Taxonomy" id="1308"/>
    <lineage>
        <taxon>Bacteria</taxon>
        <taxon>Bacillati</taxon>
        <taxon>Bacillota</taxon>
        <taxon>Bacilli</taxon>
        <taxon>Lactobacillales</taxon>
        <taxon>Streptococcaceae</taxon>
        <taxon>Streptococcus</taxon>
    </lineage>
</organism>
<evidence type="ECO:0000313" key="2">
    <source>
        <dbReference type="Proteomes" id="UP000509120"/>
    </source>
</evidence>
<evidence type="ECO:0000313" key="1">
    <source>
        <dbReference type="EMBL" id="CAD0156305.1"/>
    </source>
</evidence>
<accession>A0AAU9H989</accession>
<sequence>MKQYTQAELKSIVQPVLDRVKKVIGRGSEW</sequence>
<reference evidence="1 2" key="1">
    <citation type="submission" date="2020-06" db="EMBL/GenBank/DDBJ databases">
        <authorList>
            <person name="Chuat V."/>
        </authorList>
    </citation>
    <scope>NUCLEOTIDE SEQUENCE [LARGE SCALE GENOMIC DNA]</scope>
    <source>
        <strain evidence="1">STH_CIRM_1046</strain>
    </source>
</reference>
<proteinExistence type="predicted"/>